<feature type="chain" id="PRO_5028166511" evidence="3">
    <location>
        <begin position="24"/>
        <end position="487"/>
    </location>
</feature>
<feature type="region of interest" description="Disordered" evidence="1">
    <location>
        <begin position="26"/>
        <end position="192"/>
    </location>
</feature>
<feature type="compositionally biased region" description="Polar residues" evidence="1">
    <location>
        <begin position="328"/>
        <end position="338"/>
    </location>
</feature>
<feature type="compositionally biased region" description="Basic and acidic residues" evidence="1">
    <location>
        <begin position="64"/>
        <end position="111"/>
    </location>
</feature>
<evidence type="ECO:0000256" key="3">
    <source>
        <dbReference type="SAM" id="SignalP"/>
    </source>
</evidence>
<gene>
    <name evidence="4" type="ORF">MENT_LOCUS15606</name>
</gene>
<protein>
    <submittedName>
        <fullName evidence="4">Uncharacterized protein</fullName>
    </submittedName>
</protein>
<evidence type="ECO:0000313" key="5">
    <source>
        <dbReference type="Proteomes" id="UP000580250"/>
    </source>
</evidence>
<feature type="signal peptide" evidence="3">
    <location>
        <begin position="1"/>
        <end position="23"/>
    </location>
</feature>
<keyword evidence="2" id="KW-0472">Membrane</keyword>
<feature type="compositionally biased region" description="Polar residues" evidence="1">
    <location>
        <begin position="266"/>
        <end position="304"/>
    </location>
</feature>
<dbReference type="AlphaFoldDB" id="A0A6V7UPL9"/>
<accession>A0A6V7UPL9</accession>
<name>A0A6V7UPL9_MELEN</name>
<keyword evidence="2" id="KW-1133">Transmembrane helix</keyword>
<feature type="transmembrane region" description="Helical" evidence="2">
    <location>
        <begin position="364"/>
        <end position="387"/>
    </location>
</feature>
<feature type="compositionally biased region" description="Basic and acidic residues" evidence="1">
    <location>
        <begin position="43"/>
        <end position="52"/>
    </location>
</feature>
<feature type="compositionally biased region" description="Basic and acidic residues" evidence="1">
    <location>
        <begin position="118"/>
        <end position="175"/>
    </location>
</feature>
<feature type="compositionally biased region" description="Basic and acidic residues" evidence="1">
    <location>
        <begin position="227"/>
        <end position="253"/>
    </location>
</feature>
<feature type="compositionally biased region" description="Polar residues" evidence="1">
    <location>
        <begin position="54"/>
        <end position="63"/>
    </location>
</feature>
<feature type="compositionally biased region" description="Polar residues" evidence="1">
    <location>
        <begin position="26"/>
        <end position="39"/>
    </location>
</feature>
<organism evidence="4 5">
    <name type="scientific">Meloidogyne enterolobii</name>
    <name type="common">Root-knot nematode worm</name>
    <name type="synonym">Meloidogyne mayaguensis</name>
    <dbReference type="NCBI Taxonomy" id="390850"/>
    <lineage>
        <taxon>Eukaryota</taxon>
        <taxon>Metazoa</taxon>
        <taxon>Ecdysozoa</taxon>
        <taxon>Nematoda</taxon>
        <taxon>Chromadorea</taxon>
        <taxon>Rhabditida</taxon>
        <taxon>Tylenchina</taxon>
        <taxon>Tylenchomorpha</taxon>
        <taxon>Tylenchoidea</taxon>
        <taxon>Meloidogynidae</taxon>
        <taxon>Meloidogyninae</taxon>
        <taxon>Meloidogyne</taxon>
    </lineage>
</organism>
<evidence type="ECO:0000256" key="2">
    <source>
        <dbReference type="SAM" id="Phobius"/>
    </source>
</evidence>
<evidence type="ECO:0000256" key="1">
    <source>
        <dbReference type="SAM" id="MobiDB-lite"/>
    </source>
</evidence>
<feature type="compositionally biased region" description="Low complexity" evidence="1">
    <location>
        <begin position="181"/>
        <end position="192"/>
    </location>
</feature>
<feature type="region of interest" description="Disordered" evidence="1">
    <location>
        <begin position="394"/>
        <end position="441"/>
    </location>
</feature>
<dbReference type="EMBL" id="CAJEWN010000093">
    <property type="protein sequence ID" value="CAD2162762.1"/>
    <property type="molecule type" value="Genomic_DNA"/>
</dbReference>
<dbReference type="Proteomes" id="UP000580250">
    <property type="component" value="Unassembled WGS sequence"/>
</dbReference>
<reference evidence="4 5" key="1">
    <citation type="submission" date="2020-08" db="EMBL/GenBank/DDBJ databases">
        <authorList>
            <person name="Koutsovoulos G."/>
            <person name="Danchin GJ E."/>
        </authorList>
    </citation>
    <scope>NUCLEOTIDE SEQUENCE [LARGE SCALE GENOMIC DNA]</scope>
</reference>
<feature type="compositionally biased region" description="Basic and acidic residues" evidence="1">
    <location>
        <begin position="413"/>
        <end position="432"/>
    </location>
</feature>
<feature type="compositionally biased region" description="Basic and acidic residues" evidence="1">
    <location>
        <begin position="394"/>
        <end position="403"/>
    </location>
</feature>
<feature type="compositionally biased region" description="Low complexity" evidence="1">
    <location>
        <begin position="345"/>
        <end position="357"/>
    </location>
</feature>
<sequence length="487" mass="52221">MSRSRISFCLLCMLLLLSTFCDANNDTEQSQQSSTTGEGFQSDGHEQEEASKVEVQQDNSTKNGEIKDETKDDGSKVEVDEGVEVQKEEVKSPENEEQNKEGVDEIQKEDVAPENEDKEAGAEVQKEEVIPEKENKEAGADGVKSPENEDQAKEDGTEVQKEEASPSENGSKEDGAEVQEEGSSPESQQSFFSFHISYISGLFEPENEDKIEGANVQKENAESLVNENKEKEDEVQQEDVKSAENEGQIKEDGSEVQGEDAGDPESGSTDTTAVASTPTEHSLNGSFNNQTSFPPNNDTWDPTSNAPPEPSVLSSAPLIGSTDPIEPSTETTGQQTGPPSKETKSSAQTTTTTVAASTESSGNLFLIGVIIFLVLLLIAIFVCCCMLRKKNPEDDKDLERQDLASDGGSSKTEGSELGKKLKGAESEVKTEEKEEDEMETALGVGTGTELFSYAPGSEDTAISVKEKTAVEVSKRLGSGSAAGGRVV</sequence>
<feature type="region of interest" description="Disordered" evidence="1">
    <location>
        <begin position="209"/>
        <end position="357"/>
    </location>
</feature>
<comment type="caution">
    <text evidence="4">The sequence shown here is derived from an EMBL/GenBank/DDBJ whole genome shotgun (WGS) entry which is preliminary data.</text>
</comment>
<evidence type="ECO:0000313" key="4">
    <source>
        <dbReference type="EMBL" id="CAD2162762.1"/>
    </source>
</evidence>
<keyword evidence="3" id="KW-0732">Signal</keyword>
<keyword evidence="2" id="KW-0812">Transmembrane</keyword>
<proteinExistence type="predicted"/>